<protein>
    <recommendedName>
        <fullName evidence="4">Transmembrane protein</fullName>
    </recommendedName>
</protein>
<keyword evidence="3" id="KW-1185">Reference proteome</keyword>
<dbReference type="Proteomes" id="UP000775213">
    <property type="component" value="Unassembled WGS sequence"/>
</dbReference>
<dbReference type="AlphaFoldDB" id="A0AAV7GCG2"/>
<proteinExistence type="predicted"/>
<keyword evidence="1" id="KW-0472">Membrane</keyword>
<sequence>MNLTEGLCLFLLHQNKAKSWSSYPNISILLWGFRWVLFSELIYIALIDFYVMTSQFSYCCKGSFLFASFVIISLIPTVWVLLYEFSISICSFHVLCENLEEIIVVVVVIGGGGGWWHMNREEEKKMRGFEWYSNPRGVTHTIIKIFAKLFDMIWAGITLDKFIKPNSGDYKGNIVFASRNVHGATHSRPLKRQKKNKEKLKRMISDDISRELSTINESLQDELLLIIKPPLLFVLDII</sequence>
<accession>A0AAV7GCG2</accession>
<feature type="transmembrane region" description="Helical" evidence="1">
    <location>
        <begin position="28"/>
        <end position="51"/>
    </location>
</feature>
<keyword evidence="1" id="KW-1133">Transmembrane helix</keyword>
<keyword evidence="1" id="KW-0812">Transmembrane</keyword>
<dbReference type="EMBL" id="JAGFBR010000016">
    <property type="protein sequence ID" value="KAH0453242.1"/>
    <property type="molecule type" value="Genomic_DNA"/>
</dbReference>
<evidence type="ECO:0000256" key="1">
    <source>
        <dbReference type="SAM" id="Phobius"/>
    </source>
</evidence>
<organism evidence="2 3">
    <name type="scientific">Dendrobium chrysotoxum</name>
    <name type="common">Orchid</name>
    <dbReference type="NCBI Taxonomy" id="161865"/>
    <lineage>
        <taxon>Eukaryota</taxon>
        <taxon>Viridiplantae</taxon>
        <taxon>Streptophyta</taxon>
        <taxon>Embryophyta</taxon>
        <taxon>Tracheophyta</taxon>
        <taxon>Spermatophyta</taxon>
        <taxon>Magnoliopsida</taxon>
        <taxon>Liliopsida</taxon>
        <taxon>Asparagales</taxon>
        <taxon>Orchidaceae</taxon>
        <taxon>Epidendroideae</taxon>
        <taxon>Malaxideae</taxon>
        <taxon>Dendrobiinae</taxon>
        <taxon>Dendrobium</taxon>
    </lineage>
</organism>
<evidence type="ECO:0000313" key="2">
    <source>
        <dbReference type="EMBL" id="KAH0453242.1"/>
    </source>
</evidence>
<feature type="transmembrane region" description="Helical" evidence="1">
    <location>
        <begin position="63"/>
        <end position="82"/>
    </location>
</feature>
<reference evidence="2 3" key="1">
    <citation type="journal article" date="2021" name="Hortic Res">
        <title>Chromosome-scale assembly of the Dendrobium chrysotoxum genome enhances the understanding of orchid evolution.</title>
        <authorList>
            <person name="Zhang Y."/>
            <person name="Zhang G.Q."/>
            <person name="Zhang D."/>
            <person name="Liu X.D."/>
            <person name="Xu X.Y."/>
            <person name="Sun W.H."/>
            <person name="Yu X."/>
            <person name="Zhu X."/>
            <person name="Wang Z.W."/>
            <person name="Zhao X."/>
            <person name="Zhong W.Y."/>
            <person name="Chen H."/>
            <person name="Yin W.L."/>
            <person name="Huang T."/>
            <person name="Niu S.C."/>
            <person name="Liu Z.J."/>
        </authorList>
    </citation>
    <scope>NUCLEOTIDE SEQUENCE [LARGE SCALE GENOMIC DNA]</scope>
    <source>
        <strain evidence="2">Lindl</strain>
    </source>
</reference>
<evidence type="ECO:0000313" key="3">
    <source>
        <dbReference type="Proteomes" id="UP000775213"/>
    </source>
</evidence>
<name>A0AAV7GCG2_DENCH</name>
<gene>
    <name evidence="2" type="ORF">IEQ34_017566</name>
</gene>
<feature type="transmembrane region" description="Helical" evidence="1">
    <location>
        <begin position="102"/>
        <end position="118"/>
    </location>
</feature>
<comment type="caution">
    <text evidence="2">The sequence shown here is derived from an EMBL/GenBank/DDBJ whole genome shotgun (WGS) entry which is preliminary data.</text>
</comment>
<evidence type="ECO:0008006" key="4">
    <source>
        <dbReference type="Google" id="ProtNLM"/>
    </source>
</evidence>